<dbReference type="EMBL" id="JADNRY010000004">
    <property type="protein sequence ID" value="KAF9077418.1"/>
    <property type="molecule type" value="Genomic_DNA"/>
</dbReference>
<feature type="region of interest" description="Disordered" evidence="1">
    <location>
        <begin position="169"/>
        <end position="296"/>
    </location>
</feature>
<dbReference type="AlphaFoldDB" id="A0A9P5UGF9"/>
<gene>
    <name evidence="2" type="ORF">BDP27DRAFT_609308</name>
</gene>
<feature type="region of interest" description="Disordered" evidence="1">
    <location>
        <begin position="1"/>
        <end position="37"/>
    </location>
</feature>
<proteinExistence type="predicted"/>
<protein>
    <submittedName>
        <fullName evidence="2">Uncharacterized protein</fullName>
    </submittedName>
</protein>
<comment type="caution">
    <text evidence="2">The sequence shown here is derived from an EMBL/GenBank/DDBJ whole genome shotgun (WGS) entry which is preliminary data.</text>
</comment>
<dbReference type="Proteomes" id="UP000772434">
    <property type="component" value="Unassembled WGS sequence"/>
</dbReference>
<feature type="compositionally biased region" description="Basic residues" evidence="1">
    <location>
        <begin position="187"/>
        <end position="197"/>
    </location>
</feature>
<evidence type="ECO:0000313" key="2">
    <source>
        <dbReference type="EMBL" id="KAF9077418.1"/>
    </source>
</evidence>
<dbReference type="OrthoDB" id="5344169at2759"/>
<sequence>MALINGGTVSLDGQPRDQHERAYLPTPGSSTELRPSQPIPVEFVSPMMLNYNDGLSLDSSASHTFSQHDPAGLDMDMVNYAAMTHTHFGNRNGFPDSSPFVGNGSTRAHEHYFTRRGTASAPAHIAFGDPYQQSHNLHMGAMNPMTEPSSPMHSDLDFDISPLTSPWLGAKMTGSGGSNGRVQAYGHQHHSQNHHHQNQQGLHPPVQAGTKRAASPSMADIDVDVVFPGNTGEAGRSRKRQASISQSPNTMRPTVSPVTRPVNSNTSSSRSGSRSMNSTPLLRGTNPSSRTRRGSVVMGSPLTMAMGANGMNAGRRASQICRILWVRRMLVLRSEGWESTAMVITRRIAVTVEMRIPDTDLLVIPLRPWISRCRCLLLPLLLLHSAVMEQIHRLWSR</sequence>
<accession>A0A9P5UGF9</accession>
<reference evidence="2" key="1">
    <citation type="submission" date="2020-11" db="EMBL/GenBank/DDBJ databases">
        <authorList>
            <consortium name="DOE Joint Genome Institute"/>
            <person name="Ahrendt S."/>
            <person name="Riley R."/>
            <person name="Andreopoulos W."/>
            <person name="Labutti K."/>
            <person name="Pangilinan J."/>
            <person name="Ruiz-Duenas F.J."/>
            <person name="Barrasa J.M."/>
            <person name="Sanchez-Garcia M."/>
            <person name="Camarero S."/>
            <person name="Miyauchi S."/>
            <person name="Serrano A."/>
            <person name="Linde D."/>
            <person name="Babiker R."/>
            <person name="Drula E."/>
            <person name="Ayuso-Fernandez I."/>
            <person name="Pacheco R."/>
            <person name="Padilla G."/>
            <person name="Ferreira P."/>
            <person name="Barriuso J."/>
            <person name="Kellner H."/>
            <person name="Castanera R."/>
            <person name="Alfaro M."/>
            <person name="Ramirez L."/>
            <person name="Pisabarro A.G."/>
            <person name="Kuo A."/>
            <person name="Tritt A."/>
            <person name="Lipzen A."/>
            <person name="He G."/>
            <person name="Yan M."/>
            <person name="Ng V."/>
            <person name="Cullen D."/>
            <person name="Martin F."/>
            <person name="Rosso M.-N."/>
            <person name="Henrissat B."/>
            <person name="Hibbett D."/>
            <person name="Martinez A.T."/>
            <person name="Grigoriev I.V."/>
        </authorList>
    </citation>
    <scope>NUCLEOTIDE SEQUENCE</scope>
    <source>
        <strain evidence="2">AH 40177</strain>
    </source>
</reference>
<evidence type="ECO:0000313" key="3">
    <source>
        <dbReference type="Proteomes" id="UP000772434"/>
    </source>
</evidence>
<name>A0A9P5UGF9_9AGAR</name>
<feature type="compositionally biased region" description="Polar residues" evidence="1">
    <location>
        <begin position="242"/>
        <end position="257"/>
    </location>
</feature>
<evidence type="ECO:0000256" key="1">
    <source>
        <dbReference type="SAM" id="MobiDB-lite"/>
    </source>
</evidence>
<feature type="compositionally biased region" description="Low complexity" evidence="1">
    <location>
        <begin position="259"/>
        <end position="279"/>
    </location>
</feature>
<organism evidence="2 3">
    <name type="scientific">Rhodocollybia butyracea</name>
    <dbReference type="NCBI Taxonomy" id="206335"/>
    <lineage>
        <taxon>Eukaryota</taxon>
        <taxon>Fungi</taxon>
        <taxon>Dikarya</taxon>
        <taxon>Basidiomycota</taxon>
        <taxon>Agaricomycotina</taxon>
        <taxon>Agaricomycetes</taxon>
        <taxon>Agaricomycetidae</taxon>
        <taxon>Agaricales</taxon>
        <taxon>Marasmiineae</taxon>
        <taxon>Omphalotaceae</taxon>
        <taxon>Rhodocollybia</taxon>
    </lineage>
</organism>
<keyword evidence="3" id="KW-1185">Reference proteome</keyword>